<accession>A0A0D1YCT3</accession>
<feature type="transmembrane region" description="Helical" evidence="2">
    <location>
        <begin position="56"/>
        <end position="76"/>
    </location>
</feature>
<dbReference type="CDD" id="cd01846">
    <property type="entry name" value="fatty_acyltransferase_like"/>
    <property type="match status" value="1"/>
</dbReference>
<dbReference type="PANTHER" id="PTHR45648">
    <property type="entry name" value="GDSL LIPASE/ACYLHYDROLASE FAMILY PROTEIN (AFU_ORTHOLOGUE AFUA_4G14700)"/>
    <property type="match status" value="1"/>
</dbReference>
<dbReference type="InterPro" id="IPR001087">
    <property type="entry name" value="GDSL"/>
</dbReference>
<dbReference type="Gene3D" id="3.40.50.1110">
    <property type="entry name" value="SGNH hydrolase"/>
    <property type="match status" value="1"/>
</dbReference>
<evidence type="ECO:0000313" key="3">
    <source>
        <dbReference type="EMBL" id="KIW12761.1"/>
    </source>
</evidence>
<gene>
    <name evidence="3" type="ORF">PV08_07947</name>
</gene>
<dbReference type="HOGENOM" id="CLU_015101_1_0_1"/>
<dbReference type="VEuPathDB" id="FungiDB:PV08_07947"/>
<dbReference type="EMBL" id="KN847497">
    <property type="protein sequence ID" value="KIW12761.1"/>
    <property type="molecule type" value="Genomic_DNA"/>
</dbReference>
<reference evidence="3 4" key="1">
    <citation type="submission" date="2015-01" db="EMBL/GenBank/DDBJ databases">
        <title>The Genome Sequence of Exophiala spinifera CBS89968.</title>
        <authorList>
            <consortium name="The Broad Institute Genomics Platform"/>
            <person name="Cuomo C."/>
            <person name="de Hoog S."/>
            <person name="Gorbushina A."/>
            <person name="Stielow B."/>
            <person name="Teixiera M."/>
            <person name="Abouelleil A."/>
            <person name="Chapman S.B."/>
            <person name="Priest M."/>
            <person name="Young S.K."/>
            <person name="Wortman J."/>
            <person name="Nusbaum C."/>
            <person name="Birren B."/>
        </authorList>
    </citation>
    <scope>NUCLEOTIDE SEQUENCE [LARGE SCALE GENOMIC DNA]</scope>
    <source>
        <strain evidence="3 4">CBS 89968</strain>
    </source>
</reference>
<dbReference type="AlphaFoldDB" id="A0A0D1YCT3"/>
<dbReference type="Proteomes" id="UP000053328">
    <property type="component" value="Unassembled WGS sequence"/>
</dbReference>
<evidence type="ECO:0000256" key="1">
    <source>
        <dbReference type="ARBA" id="ARBA00022801"/>
    </source>
</evidence>
<dbReference type="Pfam" id="PF00657">
    <property type="entry name" value="Lipase_GDSL"/>
    <property type="match status" value="1"/>
</dbReference>
<dbReference type="STRING" id="91928.A0A0D1YCT3"/>
<protein>
    <submittedName>
        <fullName evidence="3">Uncharacterized protein</fullName>
    </submittedName>
</protein>
<keyword evidence="1" id="KW-0378">Hydrolase</keyword>
<keyword evidence="2" id="KW-1133">Transmembrane helix</keyword>
<name>A0A0D1YCT3_9EURO</name>
<keyword evidence="4" id="KW-1185">Reference proteome</keyword>
<keyword evidence="2" id="KW-0812">Transmembrane</keyword>
<dbReference type="SUPFAM" id="SSF52266">
    <property type="entry name" value="SGNH hydrolase"/>
    <property type="match status" value="1"/>
</dbReference>
<dbReference type="PANTHER" id="PTHR45648:SF22">
    <property type="entry name" value="GDSL LIPASE_ACYLHYDROLASE FAMILY PROTEIN (AFU_ORTHOLOGUE AFUA_4G14700)"/>
    <property type="match status" value="1"/>
</dbReference>
<dbReference type="InterPro" id="IPR036514">
    <property type="entry name" value="SGNH_hydro_sf"/>
</dbReference>
<dbReference type="OrthoDB" id="1600564at2759"/>
<keyword evidence="2" id="KW-0472">Membrane</keyword>
<dbReference type="GeneID" id="27335030"/>
<dbReference type="RefSeq" id="XP_016232977.1">
    <property type="nucleotide sequence ID" value="XM_016382274.1"/>
</dbReference>
<evidence type="ECO:0000256" key="2">
    <source>
        <dbReference type="SAM" id="Phobius"/>
    </source>
</evidence>
<evidence type="ECO:0000313" key="4">
    <source>
        <dbReference type="Proteomes" id="UP000053328"/>
    </source>
</evidence>
<dbReference type="GO" id="GO:0016788">
    <property type="term" value="F:hydrolase activity, acting on ester bonds"/>
    <property type="evidence" value="ECO:0007669"/>
    <property type="project" value="InterPro"/>
</dbReference>
<proteinExistence type="predicted"/>
<dbReference type="InterPro" id="IPR051058">
    <property type="entry name" value="GDSL_Est/Lipase"/>
</dbReference>
<organism evidence="3 4">
    <name type="scientific">Exophiala spinifera</name>
    <dbReference type="NCBI Taxonomy" id="91928"/>
    <lineage>
        <taxon>Eukaryota</taxon>
        <taxon>Fungi</taxon>
        <taxon>Dikarya</taxon>
        <taxon>Ascomycota</taxon>
        <taxon>Pezizomycotina</taxon>
        <taxon>Eurotiomycetes</taxon>
        <taxon>Chaetothyriomycetidae</taxon>
        <taxon>Chaetothyriales</taxon>
        <taxon>Herpotrichiellaceae</taxon>
        <taxon>Exophiala</taxon>
    </lineage>
</organism>
<sequence length="409" mass="46286">MAEDREDRASRLCERGFEMGYAHSSEKSADQPLLLMSDKSPEGFLYRHPRSSRRTWIALVVTSLFLVASVFAVLMVRQIKLFEERRWNIKNFRSFITFGDSWTGESRYEYFYAHNSTLPEPGTLLGENLRTIVGGRVWARYVVQYAGSSDPMQWKPQITLYNYAFGGSWCSDELIARGPKGVSVLEGGVPSFIHDMNATRLDTTEPFFQPPITPSNAVFALWIGVNDLGMFAYLSDDQVYGKTLLDFTECNFRSFDALYAAGARTFVLMNTAPLQLAPAHANTTSSGGERIKDSWMAGRELSMTEAINNIFRYQTLYEFTVSMRYPGARVALFDVNSLLTHLYYNPGLYLNGSAAPNVTGFSIETEYGAQNPDSFMWRNNLHPSEQTSRIIAAEFVKVLDGKSTYAQYW</sequence>